<evidence type="ECO:0000256" key="1">
    <source>
        <dbReference type="SAM" id="SignalP"/>
    </source>
</evidence>
<dbReference type="AlphaFoldDB" id="A0A4R3LAB9"/>
<evidence type="ECO:0000313" key="2">
    <source>
        <dbReference type="EMBL" id="TCS96642.1"/>
    </source>
</evidence>
<dbReference type="Proteomes" id="UP000294937">
    <property type="component" value="Unassembled WGS sequence"/>
</dbReference>
<keyword evidence="3" id="KW-1185">Reference proteome</keyword>
<dbReference type="EMBL" id="SMAG01000001">
    <property type="protein sequence ID" value="TCS96642.1"/>
    <property type="molecule type" value="Genomic_DNA"/>
</dbReference>
<organism evidence="2 3">
    <name type="scientific">Hazenella coriacea</name>
    <dbReference type="NCBI Taxonomy" id="1179467"/>
    <lineage>
        <taxon>Bacteria</taxon>
        <taxon>Bacillati</taxon>
        <taxon>Bacillota</taxon>
        <taxon>Bacilli</taxon>
        <taxon>Bacillales</taxon>
        <taxon>Thermoactinomycetaceae</taxon>
        <taxon>Hazenella</taxon>
    </lineage>
</organism>
<evidence type="ECO:0000313" key="3">
    <source>
        <dbReference type="Proteomes" id="UP000294937"/>
    </source>
</evidence>
<comment type="caution">
    <text evidence="2">The sequence shown here is derived from an EMBL/GenBank/DDBJ whole genome shotgun (WGS) entry which is preliminary data.</text>
</comment>
<reference evidence="2 3" key="1">
    <citation type="submission" date="2019-03" db="EMBL/GenBank/DDBJ databases">
        <title>Genomic Encyclopedia of Type Strains, Phase IV (KMG-IV): sequencing the most valuable type-strain genomes for metagenomic binning, comparative biology and taxonomic classification.</title>
        <authorList>
            <person name="Goeker M."/>
        </authorList>
    </citation>
    <scope>NUCLEOTIDE SEQUENCE [LARGE SCALE GENOMIC DNA]</scope>
    <source>
        <strain evidence="2 3">DSM 45707</strain>
    </source>
</reference>
<name>A0A4R3LAB9_9BACL</name>
<protein>
    <submittedName>
        <fullName evidence="2">Uncharacterized protein YpuA (DUF1002 family)</fullName>
    </submittedName>
</protein>
<proteinExistence type="predicted"/>
<gene>
    <name evidence="2" type="ORF">EDD58_101278</name>
</gene>
<accession>A0A4R3LAB9</accession>
<feature type="chain" id="PRO_5039466011" evidence="1">
    <location>
        <begin position="30"/>
        <end position="309"/>
    </location>
</feature>
<keyword evidence="1" id="KW-0732">Signal</keyword>
<feature type="signal peptide" evidence="1">
    <location>
        <begin position="1"/>
        <end position="29"/>
    </location>
</feature>
<dbReference type="InterPro" id="IPR009343">
    <property type="entry name" value="DUF1002"/>
</dbReference>
<dbReference type="Pfam" id="PF06207">
    <property type="entry name" value="DUF1002"/>
    <property type="match status" value="1"/>
</dbReference>
<sequence>MIFKNMKKIGTVALAAVTAVFLAFPTMMASADAIPGETVVTLGKDLKDSERSALLQEMQVDPNGNNVQILDVTNEEEYQYLGKYMSRNEIGTRAISSAKIVLTGDGKGMDVKTKNITAITPSMYANAAITAGIKDADIYVTAPFNVSGTAALTGIIKAFEEATGKKIDENQKQVANEEIVRTNEVAKEINDPDKAAQFMNELKKEIATERPSTPEEYRDIVINISQEFNINLSDQSINQLVQFSQNFNSLNLDWDQLSDQLSKLKGDLANVLNSEQTQGIIDSILEWLGELFSAIGDFFSSSSSKATEK</sequence>